<dbReference type="STRING" id="559515.M4BEF7"/>
<dbReference type="OMA" id="DDANLCH"/>
<dbReference type="InParanoid" id="M4BEF7"/>
<dbReference type="HOGENOM" id="CLU_1158272_0_0_1"/>
<dbReference type="VEuPathDB" id="FungiDB:HpaG804675"/>
<reference evidence="1" key="2">
    <citation type="submission" date="2015-06" db="UniProtKB">
        <authorList>
            <consortium name="EnsemblProtists"/>
        </authorList>
    </citation>
    <scope>IDENTIFICATION</scope>
    <source>
        <strain evidence="1">Emoy2</strain>
    </source>
</reference>
<evidence type="ECO:0000313" key="1">
    <source>
        <dbReference type="EnsemblProtists" id="HpaP804675"/>
    </source>
</evidence>
<dbReference type="AlphaFoldDB" id="M4BEF7"/>
<sequence length="240" mass="26942">MHLEGDDATFSAVWACFAHVAHYVLSIDPTIFAVLDADRDTLLGFVHHSCRTALARIAAGDQKRCDLLLDQFAYVLAMRMEDTNILASRKLKPALVWVQVDDHVMRDLTNVLVQVHSDPAGAVGGEQNHKANNRVRTKQRVRLGLGKCEKQVAIAYNSAQLKRSLAKRRSDLYTMVLATTGEKEEERRLQQLAEQEQKEEEDDDIGQGEFRMADDAGTILDPYLGDDFVEIVMGGRYNLI</sequence>
<keyword evidence="2" id="KW-1185">Reference proteome</keyword>
<dbReference type="eggNOG" id="ENOG502SRDT">
    <property type="taxonomic scope" value="Eukaryota"/>
</dbReference>
<proteinExistence type="predicted"/>
<name>M4BEF7_HYAAE</name>
<organism evidence="1 2">
    <name type="scientific">Hyaloperonospora arabidopsidis (strain Emoy2)</name>
    <name type="common">Downy mildew agent</name>
    <name type="synonym">Peronospora arabidopsidis</name>
    <dbReference type="NCBI Taxonomy" id="559515"/>
    <lineage>
        <taxon>Eukaryota</taxon>
        <taxon>Sar</taxon>
        <taxon>Stramenopiles</taxon>
        <taxon>Oomycota</taxon>
        <taxon>Peronosporomycetes</taxon>
        <taxon>Peronosporales</taxon>
        <taxon>Peronosporaceae</taxon>
        <taxon>Hyaloperonospora</taxon>
    </lineage>
</organism>
<reference evidence="2" key="1">
    <citation type="journal article" date="2010" name="Science">
        <title>Signatures of adaptation to obligate biotrophy in the Hyaloperonospora arabidopsidis genome.</title>
        <authorList>
            <person name="Baxter L."/>
            <person name="Tripathy S."/>
            <person name="Ishaque N."/>
            <person name="Boot N."/>
            <person name="Cabral A."/>
            <person name="Kemen E."/>
            <person name="Thines M."/>
            <person name="Ah-Fong A."/>
            <person name="Anderson R."/>
            <person name="Badejoko W."/>
            <person name="Bittner-Eddy P."/>
            <person name="Boore J.L."/>
            <person name="Chibucos M.C."/>
            <person name="Coates M."/>
            <person name="Dehal P."/>
            <person name="Delehaunty K."/>
            <person name="Dong S."/>
            <person name="Downton P."/>
            <person name="Dumas B."/>
            <person name="Fabro G."/>
            <person name="Fronick C."/>
            <person name="Fuerstenberg S.I."/>
            <person name="Fulton L."/>
            <person name="Gaulin E."/>
            <person name="Govers F."/>
            <person name="Hughes L."/>
            <person name="Humphray S."/>
            <person name="Jiang R.H."/>
            <person name="Judelson H."/>
            <person name="Kamoun S."/>
            <person name="Kyung K."/>
            <person name="Meijer H."/>
            <person name="Minx P."/>
            <person name="Morris P."/>
            <person name="Nelson J."/>
            <person name="Phuntumart V."/>
            <person name="Qutob D."/>
            <person name="Rehmany A."/>
            <person name="Rougon-Cardoso A."/>
            <person name="Ryden P."/>
            <person name="Torto-Alalibo T."/>
            <person name="Studholme D."/>
            <person name="Wang Y."/>
            <person name="Win J."/>
            <person name="Wood J."/>
            <person name="Clifton S.W."/>
            <person name="Rogers J."/>
            <person name="Van den Ackerveken G."/>
            <person name="Jones J.D."/>
            <person name="McDowell J.M."/>
            <person name="Beynon J."/>
            <person name="Tyler B.M."/>
        </authorList>
    </citation>
    <scope>NUCLEOTIDE SEQUENCE [LARGE SCALE GENOMIC DNA]</scope>
    <source>
        <strain evidence="2">Emoy2</strain>
    </source>
</reference>
<evidence type="ECO:0000313" key="2">
    <source>
        <dbReference type="Proteomes" id="UP000011713"/>
    </source>
</evidence>
<protein>
    <submittedName>
        <fullName evidence="1">Uncharacterized protein</fullName>
    </submittedName>
</protein>
<dbReference type="EnsemblProtists" id="HpaT804675">
    <property type="protein sequence ID" value="HpaP804675"/>
    <property type="gene ID" value="HpaG804675"/>
</dbReference>
<dbReference type="EMBL" id="JH598174">
    <property type="status" value="NOT_ANNOTATED_CDS"/>
    <property type="molecule type" value="Genomic_DNA"/>
</dbReference>
<accession>M4BEF7</accession>
<dbReference type="Proteomes" id="UP000011713">
    <property type="component" value="Unassembled WGS sequence"/>
</dbReference>